<dbReference type="VEuPathDB" id="FungiDB:RhiirA1_453878"/>
<evidence type="ECO:0000313" key="5">
    <source>
        <dbReference type="EMBL" id="PKK77217.1"/>
    </source>
</evidence>
<proteinExistence type="predicted"/>
<gene>
    <name evidence="5" type="ORF">RhiirC2_771616</name>
</gene>
<sequence>MELISESPKIKVGHVTGIMKLVEKLKETQVNSTFSSVEVVTASEFLKFCERNTEEIEKIKETMKTINTKIIGLLSEVERISSSMSGVYKALHQKQNTTANTFAVDIDSGKAVSHLKEASIKAKKQNDFAGVDADKLRL</sequence>
<evidence type="ECO:0000313" key="6">
    <source>
        <dbReference type="Proteomes" id="UP000233469"/>
    </source>
</evidence>
<dbReference type="InterPro" id="IPR045379">
    <property type="entry name" value="Crinkler_N"/>
</dbReference>
<reference evidence="5 6" key="2">
    <citation type="submission" date="2017-10" db="EMBL/GenBank/DDBJ databases">
        <title>Extensive intraspecific genome diversity in a model arbuscular mycorrhizal fungus.</title>
        <authorList>
            <person name="Chen E.C.H."/>
            <person name="Morin E."/>
            <person name="Baudet D."/>
            <person name="Noel J."/>
            <person name="Ndikumana S."/>
            <person name="Charron P."/>
            <person name="St-Onge C."/>
            <person name="Giorgi J."/>
            <person name="Grigoriev I.V."/>
            <person name="Roux C."/>
            <person name="Martin F.M."/>
            <person name="Corradi N."/>
        </authorList>
    </citation>
    <scope>NUCLEOTIDE SEQUENCE [LARGE SCALE GENOMIC DNA]</scope>
    <source>
        <strain evidence="5 6">C2</strain>
    </source>
</reference>
<feature type="domain" description="Crinkler effector protein N-terminal" evidence="4">
    <location>
        <begin position="97"/>
        <end position="138"/>
    </location>
</feature>
<comment type="subcellular location">
    <subcellularLocation>
        <location evidence="1">Host cell</location>
    </subcellularLocation>
    <subcellularLocation>
        <location evidence="2">Secreted</location>
    </subcellularLocation>
</comment>
<dbReference type="GO" id="GO:0005576">
    <property type="term" value="C:extracellular region"/>
    <property type="evidence" value="ECO:0007669"/>
    <property type="project" value="UniProtKB-SubCell"/>
</dbReference>
<protein>
    <recommendedName>
        <fullName evidence="4">Crinkler effector protein N-terminal domain-containing protein</fullName>
    </recommendedName>
</protein>
<dbReference type="EMBL" id="LLXL01000142">
    <property type="protein sequence ID" value="PKK77217.1"/>
    <property type="molecule type" value="Genomic_DNA"/>
</dbReference>
<dbReference type="GO" id="GO:0043657">
    <property type="term" value="C:host cell"/>
    <property type="evidence" value="ECO:0007669"/>
    <property type="project" value="UniProtKB-SubCell"/>
</dbReference>
<evidence type="ECO:0000256" key="1">
    <source>
        <dbReference type="ARBA" id="ARBA00004340"/>
    </source>
</evidence>
<accession>A0A2N1NTK8</accession>
<reference evidence="5 6" key="1">
    <citation type="submission" date="2016-04" db="EMBL/GenBank/DDBJ databases">
        <title>Genome analyses suggest a sexual origin of heterokaryosis in a supposedly ancient asexual fungus.</title>
        <authorList>
            <person name="Ropars J."/>
            <person name="Sedzielewska K."/>
            <person name="Noel J."/>
            <person name="Charron P."/>
            <person name="Farinelli L."/>
            <person name="Marton T."/>
            <person name="Kruger M."/>
            <person name="Pelin A."/>
            <person name="Brachmann A."/>
            <person name="Corradi N."/>
        </authorList>
    </citation>
    <scope>NUCLEOTIDE SEQUENCE [LARGE SCALE GENOMIC DNA]</scope>
    <source>
        <strain evidence="5 6">C2</strain>
    </source>
</reference>
<dbReference type="VEuPathDB" id="FungiDB:FUN_020648"/>
<evidence type="ECO:0000256" key="3">
    <source>
        <dbReference type="ARBA" id="ARBA00022525"/>
    </source>
</evidence>
<dbReference type="AlphaFoldDB" id="A0A2N1NTK8"/>
<comment type="caution">
    <text evidence="5">The sequence shown here is derived from an EMBL/GenBank/DDBJ whole genome shotgun (WGS) entry which is preliminary data.</text>
</comment>
<keyword evidence="3" id="KW-0964">Secreted</keyword>
<dbReference type="Pfam" id="PF20147">
    <property type="entry name" value="Crinkler"/>
    <property type="match status" value="1"/>
</dbReference>
<organism evidence="5 6">
    <name type="scientific">Rhizophagus irregularis</name>
    <dbReference type="NCBI Taxonomy" id="588596"/>
    <lineage>
        <taxon>Eukaryota</taxon>
        <taxon>Fungi</taxon>
        <taxon>Fungi incertae sedis</taxon>
        <taxon>Mucoromycota</taxon>
        <taxon>Glomeromycotina</taxon>
        <taxon>Glomeromycetes</taxon>
        <taxon>Glomerales</taxon>
        <taxon>Glomeraceae</taxon>
        <taxon>Rhizophagus</taxon>
    </lineage>
</organism>
<dbReference type="Proteomes" id="UP000233469">
    <property type="component" value="Unassembled WGS sequence"/>
</dbReference>
<evidence type="ECO:0000259" key="4">
    <source>
        <dbReference type="Pfam" id="PF20147"/>
    </source>
</evidence>
<evidence type="ECO:0000256" key="2">
    <source>
        <dbReference type="ARBA" id="ARBA00004613"/>
    </source>
</evidence>
<name>A0A2N1NTK8_9GLOM</name>